<protein>
    <submittedName>
        <fullName evidence="1">Uncharacterized protein</fullName>
    </submittedName>
</protein>
<gene>
    <name evidence="1" type="ORF">CY0110_14980</name>
</gene>
<reference evidence="1 2" key="1">
    <citation type="submission" date="2007-03" db="EMBL/GenBank/DDBJ databases">
        <authorList>
            <person name="Stal L."/>
            <person name="Ferriera S."/>
            <person name="Johnson J."/>
            <person name="Kravitz S."/>
            <person name="Beeson K."/>
            <person name="Sutton G."/>
            <person name="Rogers Y.-H."/>
            <person name="Friedman R."/>
            <person name="Frazier M."/>
            <person name="Venter J.C."/>
        </authorList>
    </citation>
    <scope>NUCLEOTIDE SEQUENCE [LARGE SCALE GENOMIC DNA]</scope>
    <source>
        <strain evidence="1 2">CCY0110</strain>
    </source>
</reference>
<keyword evidence="2" id="KW-1185">Reference proteome</keyword>
<evidence type="ECO:0000313" key="2">
    <source>
        <dbReference type="Proteomes" id="UP000003781"/>
    </source>
</evidence>
<dbReference type="RefSeq" id="WP_008276822.1">
    <property type="nucleotide sequence ID" value="NZ_AAXW01000031.1"/>
</dbReference>
<organism evidence="1 2">
    <name type="scientific">Crocosphaera chwakensis CCY0110</name>
    <dbReference type="NCBI Taxonomy" id="391612"/>
    <lineage>
        <taxon>Bacteria</taxon>
        <taxon>Bacillati</taxon>
        <taxon>Cyanobacteriota</taxon>
        <taxon>Cyanophyceae</taxon>
        <taxon>Oscillatoriophycideae</taxon>
        <taxon>Chroococcales</taxon>
        <taxon>Aphanothecaceae</taxon>
        <taxon>Crocosphaera</taxon>
        <taxon>Crocosphaera chwakensis</taxon>
    </lineage>
</organism>
<evidence type="ECO:0000313" key="1">
    <source>
        <dbReference type="EMBL" id="EAZ90060.1"/>
    </source>
</evidence>
<dbReference type="AlphaFoldDB" id="A3ITW5"/>
<comment type="caution">
    <text evidence="1">The sequence shown here is derived from an EMBL/GenBank/DDBJ whole genome shotgun (WGS) entry which is preliminary data.</text>
</comment>
<sequence>MSLELAILPQYLQGRNFSHDVIRLSFEPELFEVIKSLVETVGRPIKEIDCYLAEDGYGSITEDPYGNPIKGVQARQLKQALDKVSSTNLPWRNKAFLAYLNELPDDLEVWFYWS</sequence>
<dbReference type="Proteomes" id="UP000003781">
    <property type="component" value="Unassembled WGS sequence"/>
</dbReference>
<dbReference type="EMBL" id="AAXW01000031">
    <property type="protein sequence ID" value="EAZ90060.1"/>
    <property type="molecule type" value="Genomic_DNA"/>
</dbReference>
<proteinExistence type="predicted"/>
<dbReference type="OrthoDB" id="9852816at2"/>
<name>A3ITW5_9CHRO</name>
<accession>A3ITW5</accession>